<dbReference type="OrthoDB" id="5336600at2759"/>
<organism evidence="3 4">
    <name type="scientific">Cadophora malorum</name>
    <dbReference type="NCBI Taxonomy" id="108018"/>
    <lineage>
        <taxon>Eukaryota</taxon>
        <taxon>Fungi</taxon>
        <taxon>Dikarya</taxon>
        <taxon>Ascomycota</taxon>
        <taxon>Pezizomycotina</taxon>
        <taxon>Leotiomycetes</taxon>
        <taxon>Helotiales</taxon>
        <taxon>Ploettnerulaceae</taxon>
        <taxon>Cadophora</taxon>
    </lineage>
</organism>
<dbReference type="InterPro" id="IPR036291">
    <property type="entry name" value="NAD(P)-bd_dom_sf"/>
</dbReference>
<name>A0A8H7TLQ5_9HELO</name>
<proteinExistence type="inferred from homology"/>
<keyword evidence="4" id="KW-1185">Reference proteome</keyword>
<dbReference type="GO" id="GO:0016491">
    <property type="term" value="F:oxidoreductase activity"/>
    <property type="evidence" value="ECO:0007669"/>
    <property type="project" value="UniProtKB-KW"/>
</dbReference>
<dbReference type="PANTHER" id="PTHR43669">
    <property type="entry name" value="5-KETO-D-GLUCONATE 5-REDUCTASE"/>
    <property type="match status" value="1"/>
</dbReference>
<dbReference type="EMBL" id="JAFJYH010000063">
    <property type="protein sequence ID" value="KAG4421550.1"/>
    <property type="molecule type" value="Genomic_DNA"/>
</dbReference>
<evidence type="ECO:0000256" key="1">
    <source>
        <dbReference type="ARBA" id="ARBA00006484"/>
    </source>
</evidence>
<comment type="similarity">
    <text evidence="1">Belongs to the short-chain dehydrogenases/reductases (SDR) family.</text>
</comment>
<dbReference type="PANTHER" id="PTHR43669:SF4">
    <property type="entry name" value="SHORT-CHAIN DEHYDROGENASE"/>
    <property type="match status" value="1"/>
</dbReference>
<comment type="caution">
    <text evidence="3">The sequence shown here is derived from an EMBL/GenBank/DDBJ whole genome shotgun (WGS) entry which is preliminary data.</text>
</comment>
<evidence type="ECO:0000256" key="2">
    <source>
        <dbReference type="ARBA" id="ARBA00023002"/>
    </source>
</evidence>
<gene>
    <name evidence="3" type="ORF">IFR04_005277</name>
</gene>
<dbReference type="Gene3D" id="3.40.50.720">
    <property type="entry name" value="NAD(P)-binding Rossmann-like Domain"/>
    <property type="match status" value="1"/>
</dbReference>
<reference evidence="3" key="1">
    <citation type="submission" date="2021-02" db="EMBL/GenBank/DDBJ databases">
        <title>Genome sequence Cadophora malorum strain M34.</title>
        <authorList>
            <person name="Stefanovic E."/>
            <person name="Vu D."/>
            <person name="Scully C."/>
            <person name="Dijksterhuis J."/>
            <person name="Roader J."/>
            <person name="Houbraken J."/>
        </authorList>
    </citation>
    <scope>NUCLEOTIDE SEQUENCE</scope>
    <source>
        <strain evidence="3">M34</strain>
    </source>
</reference>
<sequence>MAARAPVMLLLGFGSNVGHSVSDAFAAKGYIVARASRKMKEEDSTATQINFSIDLSDPESVVGVFSTLKDTHGLPSVVVYNAGAGIPPNDPRDPLSVPLANFTRDLNINTISAFVAAQQAVLGFGQLPPTASRTFIFTGNILNVTIIASLLNSGVGKSATAHFIRSAASAYNDRGYKFYYADERNADGSPAYHKIDGPAHGEFYTHLAEDRSQGPWQQTFVKGLGYKHFPNA</sequence>
<dbReference type="AlphaFoldDB" id="A0A8H7TLQ5"/>
<evidence type="ECO:0008006" key="5">
    <source>
        <dbReference type="Google" id="ProtNLM"/>
    </source>
</evidence>
<evidence type="ECO:0000313" key="4">
    <source>
        <dbReference type="Proteomes" id="UP000664132"/>
    </source>
</evidence>
<dbReference type="Proteomes" id="UP000664132">
    <property type="component" value="Unassembled WGS sequence"/>
</dbReference>
<dbReference type="SUPFAM" id="SSF51735">
    <property type="entry name" value="NAD(P)-binding Rossmann-fold domains"/>
    <property type="match status" value="1"/>
</dbReference>
<keyword evidence="2" id="KW-0560">Oxidoreductase</keyword>
<protein>
    <recommendedName>
        <fullName evidence="5">Short-chain dehydrogenase</fullName>
    </recommendedName>
</protein>
<evidence type="ECO:0000313" key="3">
    <source>
        <dbReference type="EMBL" id="KAG4421550.1"/>
    </source>
</evidence>
<dbReference type="Pfam" id="PF13561">
    <property type="entry name" value="adh_short_C2"/>
    <property type="match status" value="1"/>
</dbReference>
<accession>A0A8H7TLQ5</accession>
<dbReference type="InterPro" id="IPR002347">
    <property type="entry name" value="SDR_fam"/>
</dbReference>